<evidence type="ECO:0000256" key="7">
    <source>
        <dbReference type="ARBA" id="ARBA00023180"/>
    </source>
</evidence>
<dbReference type="PANTHER" id="PTHR10269:SF12">
    <property type="entry name" value="GLIAL CELL LINE-DERIVED NEUROTROPHIC FAMILY RECEPTOR-LIKE, ISOFORM E"/>
    <property type="match status" value="1"/>
</dbReference>
<keyword evidence="9" id="KW-0812">Transmembrane</keyword>
<feature type="region of interest" description="Disordered" evidence="8">
    <location>
        <begin position="239"/>
        <end position="288"/>
    </location>
</feature>
<feature type="compositionally biased region" description="Basic and acidic residues" evidence="8">
    <location>
        <begin position="773"/>
        <end position="797"/>
    </location>
</feature>
<dbReference type="GO" id="GO:0007399">
    <property type="term" value="P:nervous system development"/>
    <property type="evidence" value="ECO:0007669"/>
    <property type="project" value="TreeGrafter"/>
</dbReference>
<dbReference type="GO" id="GO:0009897">
    <property type="term" value="C:external side of plasma membrane"/>
    <property type="evidence" value="ECO:0007669"/>
    <property type="project" value="TreeGrafter"/>
</dbReference>
<dbReference type="GO" id="GO:0043235">
    <property type="term" value="C:receptor complex"/>
    <property type="evidence" value="ECO:0007669"/>
    <property type="project" value="TreeGrafter"/>
</dbReference>
<evidence type="ECO:0000256" key="3">
    <source>
        <dbReference type="ARBA" id="ARBA00022475"/>
    </source>
</evidence>
<evidence type="ECO:0000256" key="1">
    <source>
        <dbReference type="ARBA" id="ARBA00004236"/>
    </source>
</evidence>
<feature type="domain" description="GDNF/GAS1" evidence="10">
    <location>
        <begin position="79"/>
        <end position="156"/>
    </location>
</feature>
<feature type="compositionally biased region" description="Basic and acidic residues" evidence="8">
    <location>
        <begin position="239"/>
        <end position="261"/>
    </location>
</feature>
<evidence type="ECO:0000256" key="9">
    <source>
        <dbReference type="SAM" id="Phobius"/>
    </source>
</evidence>
<name>A0A1I8B2V1_MELHA</name>
<accession>A0A1I8B2V1</accession>
<dbReference type="WBParaSite" id="MhA1_Contig1310.frz3.fgene1">
    <property type="protein sequence ID" value="MhA1_Contig1310.frz3.fgene1"/>
    <property type="gene ID" value="MhA1_Contig1310.frz3.fgene1"/>
</dbReference>
<dbReference type="SUPFAM" id="SSF110035">
    <property type="entry name" value="GDNF receptor-like"/>
    <property type="match status" value="2"/>
</dbReference>
<proteinExistence type="inferred from homology"/>
<feature type="compositionally biased region" description="Polar residues" evidence="8">
    <location>
        <begin position="396"/>
        <end position="405"/>
    </location>
</feature>
<evidence type="ECO:0000256" key="4">
    <source>
        <dbReference type="ARBA" id="ARBA00022729"/>
    </source>
</evidence>
<dbReference type="GO" id="GO:0038023">
    <property type="term" value="F:signaling receptor activity"/>
    <property type="evidence" value="ECO:0007669"/>
    <property type="project" value="InterPro"/>
</dbReference>
<dbReference type="SMART" id="SM00907">
    <property type="entry name" value="GDNF"/>
    <property type="match status" value="2"/>
</dbReference>
<comment type="subcellular location">
    <subcellularLocation>
        <location evidence="1">Cell membrane</location>
    </subcellularLocation>
</comment>
<evidence type="ECO:0000256" key="2">
    <source>
        <dbReference type="ARBA" id="ARBA00005961"/>
    </source>
</evidence>
<protein>
    <submittedName>
        <fullName evidence="12">GDNF/GAS1 domain-containing protein</fullName>
    </submittedName>
</protein>
<keyword evidence="9" id="KW-1133">Transmembrane helix</keyword>
<dbReference type="GO" id="GO:0007169">
    <property type="term" value="P:cell surface receptor protein tyrosine kinase signaling pathway"/>
    <property type="evidence" value="ECO:0007669"/>
    <property type="project" value="UniProtKB-ARBA"/>
</dbReference>
<evidence type="ECO:0000256" key="6">
    <source>
        <dbReference type="ARBA" id="ARBA00023170"/>
    </source>
</evidence>
<evidence type="ECO:0000256" key="5">
    <source>
        <dbReference type="ARBA" id="ARBA00023136"/>
    </source>
</evidence>
<feature type="region of interest" description="Disordered" evidence="8">
    <location>
        <begin position="773"/>
        <end position="829"/>
    </location>
</feature>
<reference evidence="12" key="1">
    <citation type="submission" date="2016-11" db="UniProtKB">
        <authorList>
            <consortium name="WormBaseParasite"/>
        </authorList>
    </citation>
    <scope>IDENTIFICATION</scope>
</reference>
<feature type="region of interest" description="Disordered" evidence="8">
    <location>
        <begin position="365"/>
        <end position="435"/>
    </location>
</feature>
<dbReference type="AlphaFoldDB" id="A0A1I8B2V1"/>
<sequence length="1180" mass="136559">MYEWIYSIYINIIPSKIKLLILILSLKMIIIPSKTETEFNIRTKRSPDSESIQRWKLAFSGDLSTPFASSKKLPQILTCNWALNELCLKHVSCRELWALFRRNCVVDALNNCRMSNKNDCWQSYEGISWTGLGSCKCPGNNSDCHWIRLQTTYNKCIFELNNDASWHVQLNSLAQFSANRRGIKFASNPTSGPLTSIKIPPPPEALERKIESESEDKRRQILANEARVARIHAQEQRKLQLKAEQEMEQRRKDKMNNERKNNYNSKNSNNFPDLTNQVNPTSPTYINKTSSINNEATIKFQNVILKDEKPKQNLLKTRLQNSNGRDKFDAENNFKEQNKHQTKFENQNKHQNKFVKQKEHKNMVEHENKFEKENKLKNKFEEEKNKSEHKNKIQETSKTNKTLAITITMPATKHNNNKTRNNSETKSSPKHNSEQIFPTQTNEHLVTQAEIPPTQITELLLRDQNKEEKPFDGNNVTLNENAPKATIIPTCPQIIEICEKDETTAFRRKIKTNISLSELNIKCPQDENNNKNICLHKKRVPQCSAALSRFVRFVSTPLVEAMLFCNPSDINEGNLNKMLPSVLQLNPKGCSSNLDNSNEHKQRQTRWSCTQTAKMCKAEPRCNHYLNYLLSHCTISNITSPHELTTCLLPDNPTSMRRCRIALARSRGTWLDENCHCLSNGGGDYKECKKWETTLWPRNPCIDKVTVDFNNLYIGGYINLDNKRRNKTNITLPKKAITKNREFGSIERGVFLLEEDKGGRSLDKEEDIIKEKISKKSNENSESSENKGDEKRIDTSRWRLMKAKTATPPPTTMESSITEDEEIKEENNKNKNKQLLSYYLDKKQENETNNNIDQVEFIKKRKRPTGRKIANKNNNKTFINAEQFDVNEFQTPKLTNEGRGCRTRNIEGEWVEHYTDSIFRQYQDWSGRCSSWCECLVKGKEGGKNENASSHAIRCHSLGCLQDLQCETKHTTIVFGQRLYLENRGACQCHNGQFICDSSELQSELEPGIYLSLGYSQAEIDIIRDKVPKLALERSGLISHSNSLIKDLATRLQFALERLLPSGLRCRFVVVEHFKSEQVVLMQIQWYGIDHSANQTQPKWQSGKMEKHCSLYVRELELTFWLEKSERYQLLLSTIKQVRASDLLDALPLTSESRRNIFFNFKLLIILIILILAIYRRLIN</sequence>
<evidence type="ECO:0000313" key="12">
    <source>
        <dbReference type="WBParaSite" id="MhA1_Contig1310.frz3.fgene1"/>
    </source>
</evidence>
<comment type="similarity">
    <text evidence="2">Belongs to the GDNFR family.</text>
</comment>
<feature type="compositionally biased region" description="Polar residues" evidence="8">
    <location>
        <begin position="271"/>
        <end position="288"/>
    </location>
</feature>
<dbReference type="Proteomes" id="UP000095281">
    <property type="component" value="Unplaced"/>
</dbReference>
<evidence type="ECO:0000313" key="11">
    <source>
        <dbReference type="Proteomes" id="UP000095281"/>
    </source>
</evidence>
<keyword evidence="11" id="KW-1185">Reference proteome</keyword>
<keyword evidence="3" id="KW-1003">Cell membrane</keyword>
<evidence type="ECO:0000256" key="8">
    <source>
        <dbReference type="SAM" id="MobiDB-lite"/>
    </source>
</evidence>
<dbReference type="Pfam" id="PF02351">
    <property type="entry name" value="GDNF"/>
    <property type="match status" value="1"/>
</dbReference>
<keyword evidence="7" id="KW-0325">Glycoprotein</keyword>
<dbReference type="InterPro" id="IPR003438">
    <property type="entry name" value="GDNF_rcpt"/>
</dbReference>
<keyword evidence="4" id="KW-0732">Signal</keyword>
<feature type="domain" description="GDNF/GAS1" evidence="10">
    <location>
        <begin position="609"/>
        <end position="701"/>
    </location>
</feature>
<keyword evidence="6" id="KW-0675">Receptor</keyword>
<feature type="compositionally biased region" description="Basic and acidic residues" evidence="8">
    <location>
        <begin position="365"/>
        <end position="395"/>
    </location>
</feature>
<keyword evidence="5 9" id="KW-0472">Membrane</keyword>
<dbReference type="OMA" id="WCECESE"/>
<evidence type="ECO:0000259" key="10">
    <source>
        <dbReference type="SMART" id="SM00907"/>
    </source>
</evidence>
<dbReference type="InterPro" id="IPR016017">
    <property type="entry name" value="GDNF/GAS1"/>
</dbReference>
<dbReference type="InterPro" id="IPR037193">
    <property type="entry name" value="GDNF_alpha"/>
</dbReference>
<organism evidence="11 12">
    <name type="scientific">Meloidogyne hapla</name>
    <name type="common">Root-knot nematode worm</name>
    <dbReference type="NCBI Taxonomy" id="6305"/>
    <lineage>
        <taxon>Eukaryota</taxon>
        <taxon>Metazoa</taxon>
        <taxon>Ecdysozoa</taxon>
        <taxon>Nematoda</taxon>
        <taxon>Chromadorea</taxon>
        <taxon>Rhabditida</taxon>
        <taxon>Tylenchina</taxon>
        <taxon>Tylenchomorpha</taxon>
        <taxon>Tylenchoidea</taxon>
        <taxon>Meloidogynidae</taxon>
        <taxon>Meloidogyninae</taxon>
        <taxon>Meloidogyne</taxon>
    </lineage>
</organism>
<dbReference type="PANTHER" id="PTHR10269">
    <property type="entry name" value="GDNF RECEPTOR ALPHA"/>
    <property type="match status" value="1"/>
</dbReference>
<feature type="transmembrane region" description="Helical" evidence="9">
    <location>
        <begin position="1157"/>
        <end position="1175"/>
    </location>
</feature>